<dbReference type="EMBL" id="CP006650">
    <property type="protein sequence ID" value="AGT09475.1"/>
    <property type="molecule type" value="Genomic_DNA"/>
</dbReference>
<dbReference type="GO" id="GO:0003677">
    <property type="term" value="F:DNA binding"/>
    <property type="evidence" value="ECO:0007669"/>
    <property type="project" value="UniProtKB-UniRule"/>
</dbReference>
<dbReference type="Gene3D" id="1.10.150.130">
    <property type="match status" value="1"/>
</dbReference>
<dbReference type="InterPro" id="IPR011010">
    <property type="entry name" value="DNA_brk_join_enz"/>
</dbReference>
<dbReference type="GO" id="GO:0015074">
    <property type="term" value="P:DNA integration"/>
    <property type="evidence" value="ECO:0007669"/>
    <property type="project" value="UniProtKB-KW"/>
</dbReference>
<reference evidence="8 9" key="1">
    <citation type="journal article" date="2014" name="BMC Genomics">
        <title>Architecture and functions of a multipartite genome of the methylotrophic bacterium Paracoccus aminophilus JCM 7686, containing primary and secondary chromids.</title>
        <authorList>
            <person name="Dziewit L."/>
            <person name="Czarnecki J."/>
            <person name="Wibberg D."/>
            <person name="Radlinska M."/>
            <person name="Mrozek P."/>
            <person name="Szymczak M."/>
            <person name="Schluter A."/>
            <person name="Puhler A."/>
            <person name="Bartosik D."/>
        </authorList>
    </citation>
    <scope>NUCLEOTIDE SEQUENCE [LARGE SCALE GENOMIC DNA]</scope>
    <source>
        <strain evidence="8">JCM 7686</strain>
    </source>
</reference>
<dbReference type="HOGENOM" id="CLU_027562_0_2_5"/>
<dbReference type="PROSITE" id="PS51900">
    <property type="entry name" value="CB"/>
    <property type="match status" value="1"/>
</dbReference>
<dbReference type="AlphaFoldDB" id="S5Y198"/>
<dbReference type="RefSeq" id="WP_020951113.1">
    <property type="nucleotide sequence ID" value="NC_022041.1"/>
</dbReference>
<keyword evidence="2" id="KW-0229">DNA integration</keyword>
<dbReference type="OrthoDB" id="9795573at2"/>
<evidence type="ECO:0000259" key="6">
    <source>
        <dbReference type="PROSITE" id="PS51898"/>
    </source>
</evidence>
<dbReference type="InterPro" id="IPR013762">
    <property type="entry name" value="Integrase-like_cat_sf"/>
</dbReference>
<organism evidence="8 9">
    <name type="scientific">Paracoccus aminophilus JCM 7686</name>
    <dbReference type="NCBI Taxonomy" id="1367847"/>
    <lineage>
        <taxon>Bacteria</taxon>
        <taxon>Pseudomonadati</taxon>
        <taxon>Pseudomonadota</taxon>
        <taxon>Alphaproteobacteria</taxon>
        <taxon>Rhodobacterales</taxon>
        <taxon>Paracoccaceae</taxon>
        <taxon>Paracoccus</taxon>
    </lineage>
</organism>
<dbReference type="Pfam" id="PF13356">
    <property type="entry name" value="Arm-DNA-bind_3"/>
    <property type="match status" value="1"/>
</dbReference>
<dbReference type="InterPro" id="IPR053876">
    <property type="entry name" value="Phage_int_M"/>
</dbReference>
<dbReference type="InterPro" id="IPR010998">
    <property type="entry name" value="Integrase_recombinase_N"/>
</dbReference>
<dbReference type="SUPFAM" id="SSF56349">
    <property type="entry name" value="DNA breaking-rejoining enzymes"/>
    <property type="match status" value="1"/>
</dbReference>
<gene>
    <name evidence="8" type="ORF">JCM7686_2407</name>
</gene>
<comment type="similarity">
    <text evidence="1">Belongs to the 'phage' integrase family.</text>
</comment>
<evidence type="ECO:0000256" key="4">
    <source>
        <dbReference type="ARBA" id="ARBA00023172"/>
    </source>
</evidence>
<dbReference type="CDD" id="cd00801">
    <property type="entry name" value="INT_P4_C"/>
    <property type="match status" value="1"/>
</dbReference>
<evidence type="ECO:0000256" key="3">
    <source>
        <dbReference type="ARBA" id="ARBA00023125"/>
    </source>
</evidence>
<dbReference type="Proteomes" id="UP000015480">
    <property type="component" value="Chromosome"/>
</dbReference>
<keyword evidence="9" id="KW-1185">Reference proteome</keyword>
<dbReference type="PANTHER" id="PTHR30629:SF2">
    <property type="entry name" value="PROPHAGE INTEGRASE INTS-RELATED"/>
    <property type="match status" value="1"/>
</dbReference>
<dbReference type="KEGG" id="pami:JCM7686_2407"/>
<dbReference type="Pfam" id="PF22022">
    <property type="entry name" value="Phage_int_M"/>
    <property type="match status" value="1"/>
</dbReference>
<dbReference type="InterPro" id="IPR002104">
    <property type="entry name" value="Integrase_catalytic"/>
</dbReference>
<evidence type="ECO:0000259" key="7">
    <source>
        <dbReference type="PROSITE" id="PS51900"/>
    </source>
</evidence>
<dbReference type="Gene3D" id="1.10.443.10">
    <property type="entry name" value="Intergrase catalytic core"/>
    <property type="match status" value="1"/>
</dbReference>
<dbReference type="GO" id="GO:0006310">
    <property type="term" value="P:DNA recombination"/>
    <property type="evidence" value="ECO:0007669"/>
    <property type="project" value="UniProtKB-KW"/>
</dbReference>
<evidence type="ECO:0000313" key="8">
    <source>
        <dbReference type="EMBL" id="AGT09475.1"/>
    </source>
</evidence>
<evidence type="ECO:0000256" key="5">
    <source>
        <dbReference type="PROSITE-ProRule" id="PRU01248"/>
    </source>
</evidence>
<dbReference type="PANTHER" id="PTHR30629">
    <property type="entry name" value="PROPHAGE INTEGRASE"/>
    <property type="match status" value="1"/>
</dbReference>
<protein>
    <submittedName>
        <fullName evidence="8">Phage integrase</fullName>
    </submittedName>
</protein>
<proteinExistence type="inferred from homology"/>
<dbReference type="InterPro" id="IPR038488">
    <property type="entry name" value="Integrase_DNA-bd_sf"/>
</dbReference>
<keyword evidence="4" id="KW-0233">DNA recombination</keyword>
<dbReference type="InterPro" id="IPR050808">
    <property type="entry name" value="Phage_Integrase"/>
</dbReference>
<evidence type="ECO:0000256" key="2">
    <source>
        <dbReference type="ARBA" id="ARBA00022908"/>
    </source>
</evidence>
<dbReference type="InterPro" id="IPR025166">
    <property type="entry name" value="Integrase_DNA_bind_dom"/>
</dbReference>
<dbReference type="Pfam" id="PF00589">
    <property type="entry name" value="Phage_integrase"/>
    <property type="match status" value="1"/>
</dbReference>
<evidence type="ECO:0000256" key="1">
    <source>
        <dbReference type="ARBA" id="ARBA00008857"/>
    </source>
</evidence>
<feature type="domain" description="Core-binding (CB)" evidence="7">
    <location>
        <begin position="104"/>
        <end position="185"/>
    </location>
</feature>
<dbReference type="PATRIC" id="fig|1367847.3.peg.2405"/>
<dbReference type="Gene3D" id="3.30.160.390">
    <property type="entry name" value="Integrase, DNA-binding domain"/>
    <property type="match status" value="1"/>
</dbReference>
<dbReference type="PROSITE" id="PS51898">
    <property type="entry name" value="TYR_RECOMBINASE"/>
    <property type="match status" value="1"/>
</dbReference>
<sequence length="410" mass="44912">MAGIINRLTARGAAAISVPGRHADGQNLYLNISKAGSRSWVFLYKRDGRQREMGLGSAAPGAVSLAEAREAAAAARRILASGGDPLDARSASKKEARVEEARGTTFGEFADAFVDLHEAAWRNPKHRAQWRSTLGDSYCSQLRKKPISQVETEDVLDVIRPLWLDRRETANRIRQRIETVLDAAVVDGRRSPGLNPARWKGHLALLLPKQARGAKGHHAALPWAEMPDFVSALSEREGVAARALEFLIFTAGRSGEVRGARWSEIDLERGLWIVPADRMKAGREHRVPLSPSAVAAVQTMLPLRPRRAEDISGALVFPGLRRAPLSDMTLSAVIKRMNVASATPHGFRSSFRDWAASDGSASFEAAEMCLAHVVGNQTVQAYLRADLFEQRRELLDRWANFLTLQAPAAG</sequence>
<accession>S5Y198</accession>
<name>S5Y198_PARAH</name>
<dbReference type="eggNOG" id="COG0582">
    <property type="taxonomic scope" value="Bacteria"/>
</dbReference>
<keyword evidence="3 5" id="KW-0238">DNA-binding</keyword>
<feature type="domain" description="Tyr recombinase" evidence="6">
    <location>
        <begin position="216"/>
        <end position="396"/>
    </location>
</feature>
<evidence type="ECO:0000313" key="9">
    <source>
        <dbReference type="Proteomes" id="UP000015480"/>
    </source>
</evidence>
<dbReference type="InterPro" id="IPR044068">
    <property type="entry name" value="CB"/>
</dbReference>